<dbReference type="Gene3D" id="3.40.50.720">
    <property type="entry name" value="NAD(P)-binding Rossmann-like Domain"/>
    <property type="match status" value="2"/>
</dbReference>
<evidence type="ECO:0000256" key="5">
    <source>
        <dbReference type="ARBA" id="ARBA00022826"/>
    </source>
</evidence>
<dbReference type="InterPro" id="IPR003929">
    <property type="entry name" value="K_chnl_BK_asu"/>
</dbReference>
<proteinExistence type="predicted"/>
<evidence type="ECO:0000256" key="8">
    <source>
        <dbReference type="ARBA" id="ARBA00022989"/>
    </source>
</evidence>
<feature type="transmembrane region" description="Helical" evidence="13">
    <location>
        <begin position="96"/>
        <end position="116"/>
    </location>
</feature>
<keyword evidence="16" id="KW-1185">Reference proteome</keyword>
<feature type="region of interest" description="Disordered" evidence="12">
    <location>
        <begin position="651"/>
        <end position="714"/>
    </location>
</feature>
<keyword evidence="6" id="KW-0851">Voltage-gated channel</keyword>
<dbReference type="PANTHER" id="PTHR10027">
    <property type="entry name" value="CALCIUM-ACTIVATED POTASSIUM CHANNEL ALPHA CHAIN"/>
    <property type="match status" value="1"/>
</dbReference>
<dbReference type="Pfam" id="PF22614">
    <property type="entry name" value="Slo-like_RCK"/>
    <property type="match status" value="2"/>
</dbReference>
<evidence type="ECO:0000313" key="16">
    <source>
        <dbReference type="Proteomes" id="UP000041254"/>
    </source>
</evidence>
<dbReference type="InterPro" id="IPR047871">
    <property type="entry name" value="K_chnl_Slo-like"/>
</dbReference>
<evidence type="ECO:0000259" key="14">
    <source>
        <dbReference type="PROSITE" id="PS51201"/>
    </source>
</evidence>
<sequence>MHPSERSLQRRATFVAPSTLASRTSGMLDLRLQNSLISQVSQVFRRCRVLVNKLFIQNPRVANMFDATNSALSFVECLIYVAESYEKDALARADEFFATHLAFSFFFLFDYLLRLVASPNKLAYIRTWSSLLDAVTILPVFVQWALRETVKLEVRVLDFFSLLRILRILRLYRLVAHWESLLYRQIAVVSLTIFSLLFITAGWMELVEDLDNKPEKECLEETMLQYDDLPLRYRERICHLDVHDWIYFVIVTISTLGYGDIAPQTITGRMTVVVLLSVTIVLLPQQTSQLAELLDVQAKYRNDYFRMPSKKTVPHIVLVGHLQGESLQEFLRELYHEDHGVQNQNRPLVMIQHDLPTQMQEALLRNPKYTAKLTYLQGSPTNPKDCNRAAVSSAAVAVFMVDRKASDPLVEDARTIMSALSIKKVAQAKDAKTSMRCGLQVVKAESKIFYRLCADRDKDIKRQRMSRRFSSKNDQVVCIEEILVNIMAKSCLCPGFVTLVHNLVVAAGSLSAKQMSDTNLFPNDGWMRSYLEGVSYEMYRTAISATFSGWAFEDVANFIFHEFHAILIGLEFSTSEGPIIVLNPTSYKLRGHHHTGSGRSSGIYGYVICGSKTSADDIATYEFRRGSRSPIKRLFTRTSFRMSAEASPEAANLPGAVHSRRSAFPPADRHDHDDDSHSIASAVSSKASFLAESSAAPSDSDRHTIASVGGGGLQRRQTMKVIRESIVSVWKRVSSVRLLNFRRPNLTTTQSRRLSRRDSPVSPTSPAHEEETGTLTDTALVRRPSILRPPGIQRRRSQVTIVDRDRFSEGSSADDIQPPMAERKKEEAPRSPSPSRRAYYGTLTQGQPVDALETYFDADDVGSSDDGRMKRAAKDKRTTGQKSRADKDLAKQAKKVPRKLIYESLALPGTDCYVRQHVLVCGMSTGLISFINCLRATYLPAHQPIVILNPTVPDNFRRLLRRIPDVFIVQGQASHFYDLLRANAFEADKAVILPQLKKRAHGQKASEELAAAGACDDIHGPESQGDSELVHDSEALLIFQMIRSINPYVHVIMEIEKASHLRLLETERVPEKLEQSYRDHNYTNSPFFAAGHISLPSIVDTILAQGVYNTHLMNIIDALLVARTQDEKVKAIMERKGLKSSNLFQISMPPDWIGDYGLDDDPSKTFGALLTYMLKQMTPKLTPLGIYRAAGTSDNILPFVITNPPKDFGLKNTDRIFCLGSQLPAYEHESIRRVAAAAVRPPVQPSATADCGPCSNAINQDDWNTLTSELQQLSSALRGIKSAEGLRDDELRRFVEQAMEDEFAVLRS</sequence>
<evidence type="ECO:0000313" key="15">
    <source>
        <dbReference type="EMBL" id="CEL99665.1"/>
    </source>
</evidence>
<evidence type="ECO:0000256" key="1">
    <source>
        <dbReference type="ARBA" id="ARBA00004141"/>
    </source>
</evidence>
<accession>A0A0G4EQY1</accession>
<evidence type="ECO:0000256" key="7">
    <source>
        <dbReference type="ARBA" id="ARBA00022958"/>
    </source>
</evidence>
<feature type="compositionally biased region" description="Basic and acidic residues" evidence="12">
    <location>
        <begin position="875"/>
        <end position="886"/>
    </location>
</feature>
<keyword evidence="9" id="KW-0406">Ion transport</keyword>
<keyword evidence="11" id="KW-0407">Ion channel</keyword>
<keyword evidence="2" id="KW-0813">Transport</keyword>
<dbReference type="InterPro" id="IPR003148">
    <property type="entry name" value="RCK_N"/>
</dbReference>
<dbReference type="GO" id="GO:0005267">
    <property type="term" value="F:potassium channel activity"/>
    <property type="evidence" value="ECO:0007669"/>
    <property type="project" value="UniProtKB-KW"/>
</dbReference>
<organism evidence="15 16">
    <name type="scientific">Vitrella brassicaformis (strain CCMP3155)</name>
    <dbReference type="NCBI Taxonomy" id="1169540"/>
    <lineage>
        <taxon>Eukaryota</taxon>
        <taxon>Sar</taxon>
        <taxon>Alveolata</taxon>
        <taxon>Colpodellida</taxon>
        <taxon>Vitrellaceae</taxon>
        <taxon>Vitrella</taxon>
    </lineage>
</organism>
<evidence type="ECO:0000256" key="11">
    <source>
        <dbReference type="ARBA" id="ARBA00023303"/>
    </source>
</evidence>
<dbReference type="EMBL" id="CDMY01000286">
    <property type="protein sequence ID" value="CEL99665.1"/>
    <property type="molecule type" value="Genomic_DNA"/>
</dbReference>
<feature type="domain" description="RCK N-terminal" evidence="14">
    <location>
        <begin position="915"/>
        <end position="1074"/>
    </location>
</feature>
<evidence type="ECO:0000256" key="10">
    <source>
        <dbReference type="ARBA" id="ARBA00023136"/>
    </source>
</evidence>
<comment type="subcellular location">
    <subcellularLocation>
        <location evidence="1">Membrane</location>
        <topology evidence="1">Multi-pass membrane protein</topology>
    </subcellularLocation>
</comment>
<dbReference type="SUPFAM" id="SSF81324">
    <property type="entry name" value="Voltage-gated potassium channels"/>
    <property type="match status" value="1"/>
</dbReference>
<feature type="compositionally biased region" description="Low complexity" evidence="12">
    <location>
        <begin position="678"/>
        <end position="688"/>
    </location>
</feature>
<protein>
    <recommendedName>
        <fullName evidence="14">RCK N-terminal domain-containing protein</fullName>
    </recommendedName>
</protein>
<gene>
    <name evidence="15" type="ORF">Vbra_20717</name>
</gene>
<evidence type="ECO:0000256" key="13">
    <source>
        <dbReference type="SAM" id="Phobius"/>
    </source>
</evidence>
<dbReference type="STRING" id="1169540.A0A0G4EQY1"/>
<keyword evidence="8 13" id="KW-1133">Transmembrane helix</keyword>
<keyword evidence="7" id="KW-0630">Potassium</keyword>
<dbReference type="Gene3D" id="1.10.287.70">
    <property type="match status" value="1"/>
</dbReference>
<dbReference type="Proteomes" id="UP000041254">
    <property type="component" value="Unassembled WGS sequence"/>
</dbReference>
<keyword evidence="10 13" id="KW-0472">Membrane</keyword>
<dbReference type="GO" id="GO:0034702">
    <property type="term" value="C:monoatomic ion channel complex"/>
    <property type="evidence" value="ECO:0007669"/>
    <property type="project" value="UniProtKB-KW"/>
</dbReference>
<dbReference type="Pfam" id="PF03493">
    <property type="entry name" value="BK_channel_a"/>
    <property type="match status" value="1"/>
</dbReference>
<feature type="region of interest" description="Disordered" evidence="12">
    <location>
        <begin position="749"/>
        <end position="840"/>
    </location>
</feature>
<keyword evidence="5" id="KW-0631">Potassium channel</keyword>
<dbReference type="VEuPathDB" id="CryptoDB:Vbra_20717"/>
<dbReference type="OrthoDB" id="10035564at2759"/>
<dbReference type="PRINTS" id="PR00169">
    <property type="entry name" value="KCHANNEL"/>
</dbReference>
<keyword evidence="3" id="KW-0633">Potassium transport</keyword>
<feature type="transmembrane region" description="Helical" evidence="13">
    <location>
        <begin position="181"/>
        <end position="204"/>
    </location>
</feature>
<feature type="region of interest" description="Disordered" evidence="12">
    <location>
        <begin position="859"/>
        <end position="886"/>
    </location>
</feature>
<reference evidence="15 16" key="1">
    <citation type="submission" date="2014-11" db="EMBL/GenBank/DDBJ databases">
        <authorList>
            <person name="Zhu J."/>
            <person name="Qi W."/>
            <person name="Song R."/>
        </authorList>
    </citation>
    <scope>NUCLEOTIDE SEQUENCE [LARGE SCALE GENOMIC DNA]</scope>
</reference>
<evidence type="ECO:0000256" key="9">
    <source>
        <dbReference type="ARBA" id="ARBA00023065"/>
    </source>
</evidence>
<dbReference type="PROSITE" id="PS51201">
    <property type="entry name" value="RCK_N"/>
    <property type="match status" value="1"/>
</dbReference>
<evidence type="ECO:0000256" key="6">
    <source>
        <dbReference type="ARBA" id="ARBA00022882"/>
    </source>
</evidence>
<evidence type="ECO:0000256" key="2">
    <source>
        <dbReference type="ARBA" id="ARBA00022448"/>
    </source>
</evidence>
<dbReference type="InParanoid" id="A0A0G4EQY1"/>
<evidence type="ECO:0000256" key="12">
    <source>
        <dbReference type="SAM" id="MobiDB-lite"/>
    </source>
</evidence>
<dbReference type="Pfam" id="PF21014">
    <property type="entry name" value="Slowpoke_C"/>
    <property type="match status" value="1"/>
</dbReference>
<evidence type="ECO:0000256" key="3">
    <source>
        <dbReference type="ARBA" id="ARBA00022538"/>
    </source>
</evidence>
<feature type="compositionally biased region" description="Basic and acidic residues" evidence="12">
    <location>
        <begin position="667"/>
        <end position="677"/>
    </location>
</feature>
<dbReference type="InterPro" id="IPR005821">
    <property type="entry name" value="Ion_trans_dom"/>
</dbReference>
<evidence type="ECO:0000256" key="4">
    <source>
        <dbReference type="ARBA" id="ARBA00022692"/>
    </source>
</evidence>
<dbReference type="PANTHER" id="PTHR10027:SF10">
    <property type="entry name" value="SLOWPOKE 2, ISOFORM D"/>
    <property type="match status" value="1"/>
</dbReference>
<dbReference type="Pfam" id="PF00520">
    <property type="entry name" value="Ion_trans"/>
    <property type="match status" value="1"/>
</dbReference>
<dbReference type="InterPro" id="IPR048735">
    <property type="entry name" value="Slowpoke-like_C"/>
</dbReference>
<keyword evidence="4 13" id="KW-0812">Transmembrane</keyword>
<name>A0A0G4EQY1_VITBC</name>